<reference evidence="2 3" key="1">
    <citation type="journal article" date="2007" name="Archaea">
        <title>The genome of Hyperthermus butylicus: a sulfur-reducing, peptide fermenting, neutrophilic Crenarchaeote growing up to 108 degrees C.</title>
        <authorList>
            <person name="Brugger K."/>
            <person name="Chen L."/>
            <person name="Stark M."/>
            <person name="Zibat A."/>
            <person name="Redder P."/>
            <person name="Ruepp A."/>
            <person name="Awayez M."/>
            <person name="She Q."/>
            <person name="Garrett R.A."/>
            <person name="Klenk H.P."/>
        </authorList>
    </citation>
    <scope>NUCLEOTIDE SEQUENCE [LARGE SCALE GENOMIC DNA]</scope>
    <source>
        <strain evidence="3">DSM 5456 / JCM 9403 / PLM1-5</strain>
    </source>
</reference>
<proteinExistence type="predicted"/>
<evidence type="ECO:0000259" key="1">
    <source>
        <dbReference type="Pfam" id="PF09339"/>
    </source>
</evidence>
<dbReference type="HOGENOM" id="CLU_1207604_0_0_2"/>
<dbReference type="AlphaFoldDB" id="A2BJM9"/>
<feature type="domain" description="HTH iclR-type" evidence="1">
    <location>
        <begin position="181"/>
        <end position="215"/>
    </location>
</feature>
<dbReference type="KEGG" id="hbu:Hbut_0318"/>
<gene>
    <name evidence="2" type="ordered locus">Hbut_0318</name>
</gene>
<accession>A2BJM9</accession>
<dbReference type="SUPFAM" id="SSF46785">
    <property type="entry name" value="Winged helix' DNA-binding domain"/>
    <property type="match status" value="1"/>
</dbReference>
<evidence type="ECO:0000313" key="2">
    <source>
        <dbReference type="EMBL" id="ABM80190.1"/>
    </source>
</evidence>
<dbReference type="Proteomes" id="UP000002593">
    <property type="component" value="Chromosome"/>
</dbReference>
<dbReference type="GO" id="GO:0006355">
    <property type="term" value="P:regulation of DNA-templated transcription"/>
    <property type="evidence" value="ECO:0007669"/>
    <property type="project" value="InterPro"/>
</dbReference>
<organism evidence="2 3">
    <name type="scientific">Hyperthermus butylicus (strain DSM 5456 / JCM 9403 / PLM1-5)</name>
    <dbReference type="NCBI Taxonomy" id="415426"/>
    <lineage>
        <taxon>Archaea</taxon>
        <taxon>Thermoproteota</taxon>
        <taxon>Thermoprotei</taxon>
        <taxon>Desulfurococcales</taxon>
        <taxon>Pyrodictiaceae</taxon>
        <taxon>Hyperthermus</taxon>
    </lineage>
</organism>
<dbReference type="STRING" id="415426.Hbut_0318"/>
<dbReference type="RefSeq" id="WP_011821508.1">
    <property type="nucleotide sequence ID" value="NC_008818.1"/>
</dbReference>
<name>A2BJM9_HYPBU</name>
<dbReference type="GO" id="GO:0003677">
    <property type="term" value="F:DNA binding"/>
    <property type="evidence" value="ECO:0007669"/>
    <property type="project" value="InterPro"/>
</dbReference>
<dbReference type="InterPro" id="IPR036388">
    <property type="entry name" value="WH-like_DNA-bd_sf"/>
</dbReference>
<protein>
    <recommendedName>
        <fullName evidence="1">HTH iclR-type domain-containing protein</fullName>
    </recommendedName>
</protein>
<dbReference type="Pfam" id="PF09339">
    <property type="entry name" value="HTH_IclR"/>
    <property type="match status" value="1"/>
</dbReference>
<dbReference type="InterPro" id="IPR005471">
    <property type="entry name" value="Tscrpt_reg_IclR_N"/>
</dbReference>
<dbReference type="EMBL" id="CP000493">
    <property type="protein sequence ID" value="ABM80190.1"/>
    <property type="molecule type" value="Genomic_DNA"/>
</dbReference>
<dbReference type="GeneID" id="4781666"/>
<keyword evidence="3" id="KW-1185">Reference proteome</keyword>
<evidence type="ECO:0000313" key="3">
    <source>
        <dbReference type="Proteomes" id="UP000002593"/>
    </source>
</evidence>
<dbReference type="InterPro" id="IPR036390">
    <property type="entry name" value="WH_DNA-bd_sf"/>
</dbReference>
<dbReference type="eggNOG" id="arCOG01446">
    <property type="taxonomic scope" value="Archaea"/>
</dbReference>
<dbReference type="EnsemblBacteria" id="ABM80190">
    <property type="protein sequence ID" value="ABM80190"/>
    <property type="gene ID" value="Hbut_0318"/>
</dbReference>
<sequence length="229" mass="24891">MDLHAELNPYIYVAALGNDESHIVRGVLRLQPMAVLVFAESTGSKPPPTTLKALETIRKLAELAGAIFISRSIRLSVHGIPSMVYEIRRSVLELADSLSLRGEHIKAVYVTACCGSPHVNTALAYAALILAYHNPSLSVRIYFSKPENEVVEDAGNLLPAVLDATGQHVLRVLVEKTLKEGSAGVSEIAYILSMSKSKVHKKLQQLVARGLAEKVGNRYRATRWGIANG</sequence>
<dbReference type="Gene3D" id="1.10.10.10">
    <property type="entry name" value="Winged helix-like DNA-binding domain superfamily/Winged helix DNA-binding domain"/>
    <property type="match status" value="1"/>
</dbReference>